<protein>
    <submittedName>
        <fullName evidence="1">Uncharacterized protein</fullName>
    </submittedName>
</protein>
<accession>A0ABV4U1F1</accession>
<comment type="caution">
    <text evidence="1">The sequence shown here is derived from an EMBL/GenBank/DDBJ whole genome shotgun (WGS) entry which is preliminary data.</text>
</comment>
<gene>
    <name evidence="1" type="ORF">ACERLL_17375</name>
</gene>
<sequence length="99" mass="10515">MDLSLHPHLDWAGLLQDWARSEQSPEALAQTLGLAESVPAKSRSQDGGLFQRAEVVDARPPSKGAGCRIHLPGGTALEVDDSVDPHWAAALIRALEPSA</sequence>
<keyword evidence="2" id="KW-1185">Reference proteome</keyword>
<evidence type="ECO:0000313" key="2">
    <source>
        <dbReference type="Proteomes" id="UP001575181"/>
    </source>
</evidence>
<evidence type="ECO:0000313" key="1">
    <source>
        <dbReference type="EMBL" id="MFA9462578.1"/>
    </source>
</evidence>
<proteinExistence type="predicted"/>
<dbReference type="EMBL" id="JBGUAW010000019">
    <property type="protein sequence ID" value="MFA9462578.1"/>
    <property type="molecule type" value="Genomic_DNA"/>
</dbReference>
<dbReference type="Proteomes" id="UP001575181">
    <property type="component" value="Unassembled WGS sequence"/>
</dbReference>
<reference evidence="1 2" key="1">
    <citation type="submission" date="2024-08" db="EMBL/GenBank/DDBJ databases">
        <title>Whole-genome sequencing of halo(alkali)philic microorganisms from hypersaline lakes.</title>
        <authorList>
            <person name="Sorokin D.Y."/>
            <person name="Merkel A.Y."/>
            <person name="Messina E."/>
            <person name="Yakimov M."/>
        </authorList>
    </citation>
    <scope>NUCLEOTIDE SEQUENCE [LARGE SCALE GENOMIC DNA]</scope>
    <source>
        <strain evidence="1 2">Cl-TMA</strain>
    </source>
</reference>
<dbReference type="RefSeq" id="WP_373657367.1">
    <property type="nucleotide sequence ID" value="NZ_JBGUAW010000019.1"/>
</dbReference>
<name>A0ABV4U1F1_9GAMM</name>
<organism evidence="1 2">
    <name type="scientific">Thiohalorhabdus methylotrophus</name>
    <dbReference type="NCBI Taxonomy" id="3242694"/>
    <lineage>
        <taxon>Bacteria</taxon>
        <taxon>Pseudomonadati</taxon>
        <taxon>Pseudomonadota</taxon>
        <taxon>Gammaproteobacteria</taxon>
        <taxon>Thiohalorhabdales</taxon>
        <taxon>Thiohalorhabdaceae</taxon>
        <taxon>Thiohalorhabdus</taxon>
    </lineage>
</organism>